<dbReference type="PANTHER" id="PTHR12526">
    <property type="entry name" value="GLYCOSYLTRANSFERASE"/>
    <property type="match status" value="1"/>
</dbReference>
<dbReference type="Pfam" id="PF13579">
    <property type="entry name" value="Glyco_trans_4_4"/>
    <property type="match status" value="1"/>
</dbReference>
<reference evidence="3" key="1">
    <citation type="submission" date="2021-03" db="EMBL/GenBank/DDBJ databases">
        <authorList>
            <person name="Wang G."/>
        </authorList>
    </citation>
    <scope>NUCLEOTIDE SEQUENCE</scope>
    <source>
        <strain evidence="3">KCTC 12899</strain>
    </source>
</reference>
<proteinExistence type="predicted"/>
<dbReference type="PANTHER" id="PTHR12526:SF638">
    <property type="entry name" value="SPORE COAT PROTEIN SA"/>
    <property type="match status" value="1"/>
</dbReference>
<feature type="domain" description="Glycosyl transferase family 1" evidence="1">
    <location>
        <begin position="213"/>
        <end position="373"/>
    </location>
</feature>
<dbReference type="RefSeq" id="WP_207860352.1">
    <property type="nucleotide sequence ID" value="NZ_JAFREP010000017.1"/>
</dbReference>
<comment type="caution">
    <text evidence="3">The sequence shown here is derived from an EMBL/GenBank/DDBJ whole genome shotgun (WGS) entry which is preliminary data.</text>
</comment>
<dbReference type="InterPro" id="IPR028098">
    <property type="entry name" value="Glyco_trans_4-like_N"/>
</dbReference>
<dbReference type="Pfam" id="PF00534">
    <property type="entry name" value="Glycos_transf_1"/>
    <property type="match status" value="1"/>
</dbReference>
<gene>
    <name evidence="3" type="ORF">J3U88_18125</name>
</gene>
<dbReference type="InterPro" id="IPR001296">
    <property type="entry name" value="Glyco_trans_1"/>
</dbReference>
<dbReference type="SUPFAM" id="SSF53756">
    <property type="entry name" value="UDP-Glycosyltransferase/glycogen phosphorylase"/>
    <property type="match status" value="1"/>
</dbReference>
<name>A0A8J7U5F8_9BACT</name>
<organism evidence="3 4">
    <name type="scientific">Acanthopleuribacter pedis</name>
    <dbReference type="NCBI Taxonomy" id="442870"/>
    <lineage>
        <taxon>Bacteria</taxon>
        <taxon>Pseudomonadati</taxon>
        <taxon>Acidobacteriota</taxon>
        <taxon>Holophagae</taxon>
        <taxon>Acanthopleuribacterales</taxon>
        <taxon>Acanthopleuribacteraceae</taxon>
        <taxon>Acanthopleuribacter</taxon>
    </lineage>
</organism>
<evidence type="ECO:0000313" key="4">
    <source>
        <dbReference type="Proteomes" id="UP000664417"/>
    </source>
</evidence>
<dbReference type="CDD" id="cd03794">
    <property type="entry name" value="GT4_WbuB-like"/>
    <property type="match status" value="1"/>
</dbReference>
<feature type="domain" description="Glycosyltransferase subfamily 4-like N-terminal" evidence="2">
    <location>
        <begin position="21"/>
        <end position="193"/>
    </location>
</feature>
<dbReference type="EMBL" id="JAFREP010000017">
    <property type="protein sequence ID" value="MBO1320398.1"/>
    <property type="molecule type" value="Genomic_DNA"/>
</dbReference>
<dbReference type="Gene3D" id="3.40.50.2000">
    <property type="entry name" value="Glycogen Phosphorylase B"/>
    <property type="match status" value="2"/>
</dbReference>
<sequence length="400" mass="45165">MKILVFYQYYTTPKGSWSTRYYHFGKRWVEAGHEVTIVTSCYDKSDLTAEGWVSEQHIDGVKLKVINAQISNRLSFWRRVGGFIHYALFASWYAAFEKADVVLVSSGPITVGLPALISRYLGRRRLMFETRDLWPEGAIELGHLNNALMRGFAFWLTRRCYRAAHTVVPLSPDMGDHQRAHYKVKNTLVIPNGANTASFAAKRDSWQLPDWARGKHLLLYTGNLGPTNGSHLLKQVAEELARRQRDDILLVLIGKGQDSEMLMETAERLSTIKVLGLKPKEEIISWLQHATVALVPLADKPILKTSSPNKLFEALSAGTPAVQTTTGWLKTLLEDNRCGFTVSPTDPNQLIEVLETLAGDPEKRGEYAENAKQVAAREFDIYRLADRYLGGFEELMERVP</sequence>
<evidence type="ECO:0000313" key="3">
    <source>
        <dbReference type="EMBL" id="MBO1320398.1"/>
    </source>
</evidence>
<dbReference type="GO" id="GO:0016757">
    <property type="term" value="F:glycosyltransferase activity"/>
    <property type="evidence" value="ECO:0007669"/>
    <property type="project" value="InterPro"/>
</dbReference>
<dbReference type="AlphaFoldDB" id="A0A8J7U5F8"/>
<dbReference type="Proteomes" id="UP000664417">
    <property type="component" value="Unassembled WGS sequence"/>
</dbReference>
<keyword evidence="4" id="KW-1185">Reference proteome</keyword>
<evidence type="ECO:0000259" key="1">
    <source>
        <dbReference type="Pfam" id="PF00534"/>
    </source>
</evidence>
<protein>
    <submittedName>
        <fullName evidence="3">Glycosyltransferase family 4 protein</fullName>
    </submittedName>
</protein>
<evidence type="ECO:0000259" key="2">
    <source>
        <dbReference type="Pfam" id="PF13579"/>
    </source>
</evidence>
<accession>A0A8J7U5F8</accession>